<feature type="region of interest" description="Disordered" evidence="1">
    <location>
        <begin position="487"/>
        <end position="556"/>
    </location>
</feature>
<evidence type="ECO:0000313" key="3">
    <source>
        <dbReference type="Proteomes" id="UP000005239"/>
    </source>
</evidence>
<feature type="compositionally biased region" description="Polar residues" evidence="1">
    <location>
        <begin position="257"/>
        <end position="270"/>
    </location>
</feature>
<dbReference type="AlphaFoldDB" id="A0A2A6CIH5"/>
<dbReference type="Proteomes" id="UP000005239">
    <property type="component" value="Unassembled WGS sequence"/>
</dbReference>
<evidence type="ECO:0000313" key="2">
    <source>
        <dbReference type="EnsemblMetazoa" id="PPA06525.1"/>
    </source>
</evidence>
<gene>
    <name evidence="2" type="primary">WBGene00096079</name>
</gene>
<accession>A0A2A6CIH5</accession>
<reference evidence="2" key="2">
    <citation type="submission" date="2022-06" db="UniProtKB">
        <authorList>
            <consortium name="EnsemblMetazoa"/>
        </authorList>
    </citation>
    <scope>IDENTIFICATION</scope>
    <source>
        <strain evidence="2">PS312</strain>
    </source>
</reference>
<accession>A0A8R1Y9V8</accession>
<protein>
    <submittedName>
        <fullName evidence="2">Uncharacterized protein</fullName>
    </submittedName>
</protein>
<dbReference type="EnsemblMetazoa" id="PPA06525.1">
    <property type="protein sequence ID" value="PPA06525.1"/>
    <property type="gene ID" value="WBGene00096079"/>
</dbReference>
<name>A0A2A6CIH5_PRIPA</name>
<evidence type="ECO:0000256" key="1">
    <source>
        <dbReference type="SAM" id="MobiDB-lite"/>
    </source>
</evidence>
<sequence>MFHTLATRNVTPSFRYFSEESYEEDDSIVENALRDEQFECYKDKIDMENALKSVLNGGHPIEEAARVFQIDLNRLIWIHSKICTGEASIFYAQAHSTPSVENTVASTQRIFRKQRFHASPIPLSTNIPSILKRSRYESKPPNCRYLIRLVKAPIDGSPPKRVSVDGKFVEFVKLNADGDTVKNKCDEQNSSNQSMIPASNEMSFTEELTVENEDSYGELDLNNVETEVDVMTFNDDESYNEINELEELEAAAGGDTLSQSNLFGENGQDSHSQRDQNETNGNLIYDNNAIVEFSVIEKYESEIENTLKTTCERSYLSEDELDSVRNALRELLYQSDLQISATANSHNIPRSRLSSFYGRLRRKLKLPVKRNTFRLVIIPDMEQKENFVEKASLKEVQKLVRKRLVGCKKGNRSRLFQSVMRVVMGEATTAQSAAQENLHPLNVWRYAISIRNELGEKAPEWTKKMRVPVKGGREYLCPLDRHGNEMMKQKRRKMNRIHQEDKRKENDMMSEKNDDNISNRIIESDSDSSMGGLSESDSDDEFVHSRHKEEKWWIKK</sequence>
<feature type="compositionally biased region" description="Basic and acidic residues" evidence="1">
    <location>
        <begin position="541"/>
        <end position="556"/>
    </location>
</feature>
<reference evidence="3" key="1">
    <citation type="journal article" date="2008" name="Nat. Genet.">
        <title>The Pristionchus pacificus genome provides a unique perspective on nematode lifestyle and parasitism.</title>
        <authorList>
            <person name="Dieterich C."/>
            <person name="Clifton S.W."/>
            <person name="Schuster L.N."/>
            <person name="Chinwalla A."/>
            <person name="Delehaunty K."/>
            <person name="Dinkelacker I."/>
            <person name="Fulton L."/>
            <person name="Fulton R."/>
            <person name="Godfrey J."/>
            <person name="Minx P."/>
            <person name="Mitreva M."/>
            <person name="Roeseler W."/>
            <person name="Tian H."/>
            <person name="Witte H."/>
            <person name="Yang S.P."/>
            <person name="Wilson R.K."/>
            <person name="Sommer R.J."/>
        </authorList>
    </citation>
    <scope>NUCLEOTIDE SEQUENCE [LARGE SCALE GENOMIC DNA]</scope>
    <source>
        <strain evidence="3">PS312</strain>
    </source>
</reference>
<keyword evidence="3" id="KW-1185">Reference proteome</keyword>
<organism evidence="2 3">
    <name type="scientific">Pristionchus pacificus</name>
    <name type="common">Parasitic nematode worm</name>
    <dbReference type="NCBI Taxonomy" id="54126"/>
    <lineage>
        <taxon>Eukaryota</taxon>
        <taxon>Metazoa</taxon>
        <taxon>Ecdysozoa</taxon>
        <taxon>Nematoda</taxon>
        <taxon>Chromadorea</taxon>
        <taxon>Rhabditida</taxon>
        <taxon>Rhabditina</taxon>
        <taxon>Diplogasteromorpha</taxon>
        <taxon>Diplogasteroidea</taxon>
        <taxon>Neodiplogasteridae</taxon>
        <taxon>Pristionchus</taxon>
    </lineage>
</organism>
<feature type="compositionally biased region" description="Polar residues" evidence="1">
    <location>
        <begin position="518"/>
        <end position="531"/>
    </location>
</feature>
<feature type="region of interest" description="Disordered" evidence="1">
    <location>
        <begin position="257"/>
        <end position="281"/>
    </location>
</feature>
<feature type="compositionally biased region" description="Basic and acidic residues" evidence="1">
    <location>
        <begin position="497"/>
        <end position="517"/>
    </location>
</feature>
<proteinExistence type="predicted"/>